<sequence>MNGAAASLLLLWSLQGTAAFTQQHRPISSTRLQHHSIKDDADDSVGYESTELFGGDFWKGLPGDKKKAPEGPFGAFLQNLHNRDDGKKPTVTASPATPSAGSPLDQVGEFFQNLQQPPPSEPVTPIPSSPLEQLGDFLKNSFQLPQYDHPKASTAVEENSKDKKEEEEVLVIRGGTVHATNKKDAALPKDVDALLNKVDISAVLGPSVLDTSFLQQANKRKQQLEEEEKEQRDEEAKKNALGGFGRFWGVHKDEEESTNSDVGRVGQDIFQHKGNHKRRSRSSRRMAYSMSSDDRNGNNDDDDEKSNGPVTATITMPEEPTGRGIIKGAGKQLNGSAIDGFREIAEEKAKKANRYNIDDMEETPFYTAYGRIPRPVETPKRTARSRKSPSPSPYGDVRNGWFWPKKAEPKAHTVDDKPPELSKTTTPEDDGAPKTSTTMTTTTTTTTAASSEDDNTKNQQLLDKDYQRPWSMPAPFTSGATIDVKATPVEEEVTTNGIANNGKESPASLELLNAAVTTYTAPATNGRVAASPPPARINLNELNDVQRLREKRNQLNGSSKARAATPVSQFQSFGPPPNYPRNLIPQKPPAATTAPTATNSSPTTTTNNVNSESFLDEIKRGKAMLKADYNLLHPKTAQPKDFNPQHYQRANVQRRERESQLQRSAASPSQPPATSFMDAFKHIPLPTPSKKEEASVLSPAAPAVETVNDRAERTIDHSASVLRALSLRSSNPNQSSSSNSGETVATATRLNTVSQTPTLRPSPTTQLVSSQRMREQQQLQVQELAQKRAEEKARLASLEQSTKQSMHQQQRRTSPLKKLRKWMRKPSSSGESD</sequence>
<feature type="signal peptide" evidence="2">
    <location>
        <begin position="1"/>
        <end position="19"/>
    </location>
</feature>
<keyword evidence="2" id="KW-0732">Signal</keyword>
<feature type="region of interest" description="Disordered" evidence="1">
    <location>
        <begin position="750"/>
        <end position="833"/>
    </location>
</feature>
<gene>
    <name evidence="3" type="ORF">SEMRO_595_G172700.1</name>
</gene>
<dbReference type="Proteomes" id="UP001153069">
    <property type="component" value="Unassembled WGS sequence"/>
</dbReference>
<comment type="caution">
    <text evidence="3">The sequence shown here is derived from an EMBL/GenBank/DDBJ whole genome shotgun (WGS) entry which is preliminary data.</text>
</comment>
<feature type="compositionally biased region" description="Polar residues" evidence="1">
    <location>
        <begin position="798"/>
        <end position="813"/>
    </location>
</feature>
<protein>
    <submittedName>
        <fullName evidence="3">Uncharacterized protein</fullName>
    </submittedName>
</protein>
<feature type="compositionally biased region" description="Basic residues" evidence="1">
    <location>
        <begin position="814"/>
        <end position="824"/>
    </location>
</feature>
<proteinExistence type="predicted"/>
<reference evidence="3" key="1">
    <citation type="submission" date="2020-06" db="EMBL/GenBank/DDBJ databases">
        <authorList>
            <consortium name="Plant Systems Biology data submission"/>
        </authorList>
    </citation>
    <scope>NUCLEOTIDE SEQUENCE</scope>
    <source>
        <strain evidence="3">D6</strain>
    </source>
</reference>
<feature type="compositionally biased region" description="Polar residues" evidence="1">
    <location>
        <begin position="91"/>
        <end position="100"/>
    </location>
</feature>
<organism evidence="3 4">
    <name type="scientific">Seminavis robusta</name>
    <dbReference type="NCBI Taxonomy" id="568900"/>
    <lineage>
        <taxon>Eukaryota</taxon>
        <taxon>Sar</taxon>
        <taxon>Stramenopiles</taxon>
        <taxon>Ochrophyta</taxon>
        <taxon>Bacillariophyta</taxon>
        <taxon>Bacillariophyceae</taxon>
        <taxon>Bacillariophycidae</taxon>
        <taxon>Naviculales</taxon>
        <taxon>Naviculaceae</taxon>
        <taxon>Seminavis</taxon>
    </lineage>
</organism>
<feature type="chain" id="PRO_5040299035" evidence="2">
    <location>
        <begin position="20"/>
        <end position="833"/>
    </location>
</feature>
<feature type="region of interest" description="Disordered" evidence="1">
    <location>
        <begin position="554"/>
        <end position="613"/>
    </location>
</feature>
<feature type="compositionally biased region" description="Basic and acidic residues" evidence="1">
    <location>
        <begin position="405"/>
        <end position="420"/>
    </location>
</feature>
<dbReference type="AlphaFoldDB" id="A0A9N8HI13"/>
<evidence type="ECO:0000256" key="2">
    <source>
        <dbReference type="SAM" id="SignalP"/>
    </source>
</evidence>
<feature type="compositionally biased region" description="Polar residues" evidence="1">
    <location>
        <begin position="750"/>
        <end position="770"/>
    </location>
</feature>
<accession>A0A9N8HI13</accession>
<feature type="region of interest" description="Disordered" evidence="1">
    <location>
        <begin position="220"/>
        <end position="331"/>
    </location>
</feature>
<feature type="region of interest" description="Disordered" evidence="1">
    <location>
        <begin position="366"/>
        <end position="483"/>
    </location>
</feature>
<keyword evidence="4" id="KW-1185">Reference proteome</keyword>
<feature type="compositionally biased region" description="Low complexity" evidence="1">
    <location>
        <begin position="589"/>
        <end position="613"/>
    </location>
</feature>
<feature type="compositionally biased region" description="Basic residues" evidence="1">
    <location>
        <begin position="273"/>
        <end position="284"/>
    </location>
</feature>
<name>A0A9N8HI13_9STRA</name>
<dbReference type="EMBL" id="CAICTM010000594">
    <property type="protein sequence ID" value="CAB9513507.1"/>
    <property type="molecule type" value="Genomic_DNA"/>
</dbReference>
<evidence type="ECO:0000256" key="1">
    <source>
        <dbReference type="SAM" id="MobiDB-lite"/>
    </source>
</evidence>
<feature type="compositionally biased region" description="Basic and acidic residues" evidence="1">
    <location>
        <begin position="229"/>
        <end position="238"/>
    </location>
</feature>
<feature type="compositionally biased region" description="Low complexity" evidence="1">
    <location>
        <begin position="661"/>
        <end position="675"/>
    </location>
</feature>
<feature type="region of interest" description="Disordered" evidence="1">
    <location>
        <begin position="651"/>
        <end position="712"/>
    </location>
</feature>
<feature type="compositionally biased region" description="Basic and acidic residues" evidence="1">
    <location>
        <begin position="785"/>
        <end position="794"/>
    </location>
</feature>
<evidence type="ECO:0000313" key="4">
    <source>
        <dbReference type="Proteomes" id="UP001153069"/>
    </source>
</evidence>
<feature type="compositionally biased region" description="Low complexity" evidence="1">
    <location>
        <begin position="435"/>
        <end position="447"/>
    </location>
</feature>
<feature type="region of interest" description="Disordered" evidence="1">
    <location>
        <begin position="79"/>
        <end position="105"/>
    </location>
</feature>
<evidence type="ECO:0000313" key="3">
    <source>
        <dbReference type="EMBL" id="CAB9513507.1"/>
    </source>
</evidence>